<dbReference type="InterPro" id="IPR013321">
    <property type="entry name" value="Arc_rbn_hlx_hlx"/>
</dbReference>
<reference evidence="2" key="2">
    <citation type="submission" date="2020-10" db="EMBL/GenBank/DDBJ databases">
        <title>Mucilaginibacter sp. nov., isolated from soil.</title>
        <authorList>
            <person name="Jeon C.O."/>
        </authorList>
    </citation>
    <scope>NUCLEOTIDE SEQUENCE</scope>
    <source>
        <strain evidence="2">R11</strain>
    </source>
</reference>
<evidence type="ECO:0000256" key="1">
    <source>
        <dbReference type="SAM" id="MobiDB-lite"/>
    </source>
</evidence>
<dbReference type="Gene3D" id="1.10.1220.10">
    <property type="entry name" value="Met repressor-like"/>
    <property type="match status" value="1"/>
</dbReference>
<dbReference type="EMBL" id="WWEO01000029">
    <property type="protein sequence ID" value="NCD67852.1"/>
    <property type="molecule type" value="Genomic_DNA"/>
</dbReference>
<proteinExistence type="predicted"/>
<evidence type="ECO:0000313" key="3">
    <source>
        <dbReference type="Proteomes" id="UP000638732"/>
    </source>
</evidence>
<keyword evidence="3" id="KW-1185">Reference proteome</keyword>
<dbReference type="RefSeq" id="WP_166583891.1">
    <property type="nucleotide sequence ID" value="NZ_WWEO01000029.1"/>
</dbReference>
<dbReference type="Proteomes" id="UP000638732">
    <property type="component" value="Unassembled WGS sequence"/>
</dbReference>
<dbReference type="AlphaFoldDB" id="A0A966DS40"/>
<accession>A0A966DS40</accession>
<reference evidence="2" key="1">
    <citation type="submission" date="2020-01" db="EMBL/GenBank/DDBJ databases">
        <authorList>
            <person name="Seo Y.L."/>
        </authorList>
    </citation>
    <scope>NUCLEOTIDE SEQUENCE</scope>
    <source>
        <strain evidence="2">R11</strain>
    </source>
</reference>
<feature type="compositionally biased region" description="Basic and acidic residues" evidence="1">
    <location>
        <begin position="1"/>
        <end position="20"/>
    </location>
</feature>
<dbReference type="GO" id="GO:0006355">
    <property type="term" value="P:regulation of DNA-templated transcription"/>
    <property type="evidence" value="ECO:0007669"/>
    <property type="project" value="InterPro"/>
</dbReference>
<organism evidence="2 3">
    <name type="scientific">Mucilaginibacter agri</name>
    <dbReference type="NCBI Taxonomy" id="2695265"/>
    <lineage>
        <taxon>Bacteria</taxon>
        <taxon>Pseudomonadati</taxon>
        <taxon>Bacteroidota</taxon>
        <taxon>Sphingobacteriia</taxon>
        <taxon>Sphingobacteriales</taxon>
        <taxon>Sphingobacteriaceae</taxon>
        <taxon>Mucilaginibacter</taxon>
    </lineage>
</organism>
<sequence>MTDIKDKLGGLADKLKKETPKTPIQEVQPVRQTAAVKEEEAQLNVWIPKALLKRVKTYGVEYDASLKDISIDALKFFLDAKLKKST</sequence>
<evidence type="ECO:0000313" key="2">
    <source>
        <dbReference type="EMBL" id="NCD67852.1"/>
    </source>
</evidence>
<gene>
    <name evidence="2" type="ORF">GSY63_00615</name>
</gene>
<feature type="region of interest" description="Disordered" evidence="1">
    <location>
        <begin position="1"/>
        <end position="25"/>
    </location>
</feature>
<name>A0A966DS40_9SPHI</name>
<protein>
    <submittedName>
        <fullName evidence="2">Uncharacterized protein</fullName>
    </submittedName>
</protein>
<comment type="caution">
    <text evidence="2">The sequence shown here is derived from an EMBL/GenBank/DDBJ whole genome shotgun (WGS) entry which is preliminary data.</text>
</comment>